<organism evidence="2 5">
    <name type="scientific">Alistipes finegoldii</name>
    <dbReference type="NCBI Taxonomy" id="214856"/>
    <lineage>
        <taxon>Bacteria</taxon>
        <taxon>Pseudomonadati</taxon>
        <taxon>Bacteroidota</taxon>
        <taxon>Bacteroidia</taxon>
        <taxon>Bacteroidales</taxon>
        <taxon>Rikenellaceae</taxon>
        <taxon>Alistipes</taxon>
    </lineage>
</organism>
<dbReference type="RefSeq" id="WP_022044019.1">
    <property type="nucleotide sequence ID" value="NZ_AP025581.1"/>
</dbReference>
<dbReference type="EMBL" id="BQOL01000001">
    <property type="protein sequence ID" value="GKI19143.1"/>
    <property type="molecule type" value="Genomic_DNA"/>
</dbReference>
<feature type="signal peptide" evidence="1">
    <location>
        <begin position="1"/>
        <end position="20"/>
    </location>
</feature>
<evidence type="ECO:0000313" key="5">
    <source>
        <dbReference type="Proteomes" id="UP001055105"/>
    </source>
</evidence>
<keyword evidence="1" id="KW-0732">Signal</keyword>
<gene>
    <name evidence="2" type="ORF">CE91St16_20510</name>
    <name evidence="3" type="ORF">F2A26_05820</name>
</gene>
<dbReference type="Proteomes" id="UP001055105">
    <property type="component" value="Unassembled WGS sequence"/>
</dbReference>
<proteinExistence type="predicted"/>
<dbReference type="AlphaFoldDB" id="A0A5B5VQJ5"/>
<evidence type="ECO:0000313" key="3">
    <source>
        <dbReference type="EMBL" id="KAA3159795.1"/>
    </source>
</evidence>
<accession>A0A5B5VQJ5</accession>
<evidence type="ECO:0000313" key="2">
    <source>
        <dbReference type="EMBL" id="GKI19143.1"/>
    </source>
</evidence>
<comment type="caution">
    <text evidence="2">The sequence shown here is derived from an EMBL/GenBank/DDBJ whole genome shotgun (WGS) entry which is preliminary data.</text>
</comment>
<name>A0A5B5VQJ5_9BACT</name>
<keyword evidence="4" id="KW-1185">Reference proteome</keyword>
<feature type="chain" id="PRO_5044618566" description="DUF4468 domain-containing protein" evidence="1">
    <location>
        <begin position="21"/>
        <end position="150"/>
    </location>
</feature>
<dbReference type="GeneID" id="79837644"/>
<reference evidence="2" key="2">
    <citation type="submission" date="2022-01" db="EMBL/GenBank/DDBJ databases">
        <title>Novel bile acid biosynthetic pathways are enriched in the microbiome of centenarians.</title>
        <authorList>
            <person name="Sato Y."/>
            <person name="Atarashi K."/>
            <person name="Plichta R.D."/>
            <person name="Arai Y."/>
            <person name="Sasajima S."/>
            <person name="Kearney M.S."/>
            <person name="Suda W."/>
            <person name="Takeshita K."/>
            <person name="Sasaki T."/>
            <person name="Okamoto S."/>
            <person name="Skelly N.A."/>
            <person name="Okamura Y."/>
            <person name="Vlamakis H."/>
            <person name="Li Y."/>
            <person name="Tanoue T."/>
            <person name="Takei H."/>
            <person name="Nittono H."/>
            <person name="Narushima S."/>
            <person name="Irie J."/>
            <person name="Itoh H."/>
            <person name="Moriya K."/>
            <person name="Sugiura Y."/>
            <person name="Suematsu M."/>
            <person name="Moritoki N."/>
            <person name="Shibata S."/>
            <person name="Littman R.D."/>
            <person name="Fischbach A.M."/>
            <person name="Uwamino Y."/>
            <person name="Inoue T."/>
            <person name="Honda A."/>
            <person name="Hattori M."/>
            <person name="Murai T."/>
            <person name="Xavier J.R."/>
            <person name="Hirose N."/>
            <person name="Honda K."/>
        </authorList>
    </citation>
    <scope>NUCLEOTIDE SEQUENCE</scope>
    <source>
        <strain evidence="2">CE91-St16</strain>
    </source>
</reference>
<dbReference type="Proteomes" id="UP000324870">
    <property type="component" value="Unassembled WGS sequence"/>
</dbReference>
<evidence type="ECO:0008006" key="6">
    <source>
        <dbReference type="Google" id="ProtNLM"/>
    </source>
</evidence>
<evidence type="ECO:0000313" key="4">
    <source>
        <dbReference type="Proteomes" id="UP000324870"/>
    </source>
</evidence>
<reference evidence="3 4" key="1">
    <citation type="journal article" date="2019" name="Nat. Med.">
        <title>A library of human gut bacterial isolates paired with longitudinal multiomics data enables mechanistic microbiome research.</title>
        <authorList>
            <person name="Poyet M."/>
            <person name="Groussin M."/>
            <person name="Gibbons S.M."/>
            <person name="Avila-Pacheco J."/>
            <person name="Jiang X."/>
            <person name="Kearney S.M."/>
            <person name="Perrotta A.R."/>
            <person name="Berdy B."/>
            <person name="Zhao S."/>
            <person name="Lieberman T.D."/>
            <person name="Swanson P.K."/>
            <person name="Smith M."/>
            <person name="Roesemann S."/>
            <person name="Alexander J.E."/>
            <person name="Rich S.A."/>
            <person name="Livny J."/>
            <person name="Vlamakis H."/>
            <person name="Clish C."/>
            <person name="Bullock K."/>
            <person name="Deik A."/>
            <person name="Scott J."/>
            <person name="Pierce K.A."/>
            <person name="Xavier R.J."/>
            <person name="Alm E.J."/>
        </authorList>
    </citation>
    <scope>NUCLEOTIDE SEQUENCE [LARGE SCALE GENOMIC DNA]</scope>
    <source>
        <strain evidence="3 4">BIOML-A1</strain>
    </source>
</reference>
<dbReference type="EMBL" id="VVND01000006">
    <property type="protein sequence ID" value="KAA3159795.1"/>
    <property type="molecule type" value="Genomic_DNA"/>
</dbReference>
<protein>
    <recommendedName>
        <fullName evidence="6">DUF4468 domain-containing protein</fullName>
    </recommendedName>
</protein>
<sequence>MKKFTLTLLLIFGTVSALFAQQSVREDIFAFLKREGYVPTFDEDRDILFKVQGINYYAIIKEVADMDYAYVEVSANFTADVPYDKLLAISNDQNRDKFVCKCSAERDGEDNCFKVAMEFITNNRTNTEYQMAHALRLLPGWIEKFKEELD</sequence>
<evidence type="ECO:0000256" key="1">
    <source>
        <dbReference type="SAM" id="SignalP"/>
    </source>
</evidence>